<dbReference type="Proteomes" id="UP000008914">
    <property type="component" value="Chromosome"/>
</dbReference>
<dbReference type="HOGENOM" id="CLU_613616_0_0_11"/>
<keyword evidence="3" id="KW-1185">Reference proteome</keyword>
<protein>
    <submittedName>
        <fullName evidence="2">Uncharacterized protein</fullName>
    </submittedName>
</protein>
<proteinExistence type="predicted"/>
<dbReference type="KEGG" id="ica:Intca_2942"/>
<dbReference type="AlphaFoldDB" id="E6SAX6"/>
<sequence length="446" mass="46131">MVTALLAVLLGASVSVGAAASGVSPEIIVPEQYLIGGCAIGFSAYGVPRLEAQRSRPCIGAASVSVSPAGDVNVVLTEASRLPVIRLLVSVSTQLTRRGISAGISAGKDTVAVRLYDDLLGRRLDLRYATDRRRLGALGGQVNVGWTKQAPVGGDGESLVELGIDALGPYRDLATTDAETVQGGCVIRFDTGLPRVHANAAHICTGVQSVGITSLGKLAVNLSAEQRGSVVNAQADPDETLTARGIVMGIGGGGVDAFHYQFYDSRLNRPLNLNVATDRARVAGSYSNVWLTWTKTATRLGAVNASQDPAIDKYGAFMNGSSAAGSTIQTGCTIRFSQVDGKPFLSGTSAALCTGVKSVAVTSSGAISVAASSAASAPVVSTTTVSSRSVTDYGVRAGVSGGIGASVYRLYSLRLGRVLDLNKRDDRLILQRSGSWLSVGWSRQRV</sequence>
<organism evidence="2 3">
    <name type="scientific">Intrasporangium calvum (strain ATCC 23552 / DSM 43043 / JCM 3097 / NBRC 12989 / NCIMB 10167 / NRRL B-3866 / 7 KIP)</name>
    <dbReference type="NCBI Taxonomy" id="710696"/>
    <lineage>
        <taxon>Bacteria</taxon>
        <taxon>Bacillati</taxon>
        <taxon>Actinomycetota</taxon>
        <taxon>Actinomycetes</taxon>
        <taxon>Micrococcales</taxon>
        <taxon>Intrasporangiaceae</taxon>
        <taxon>Intrasporangium</taxon>
    </lineage>
</organism>
<evidence type="ECO:0000313" key="3">
    <source>
        <dbReference type="Proteomes" id="UP000008914"/>
    </source>
</evidence>
<name>E6SAX6_INTC7</name>
<dbReference type="STRING" id="710696.Intca_2942"/>
<gene>
    <name evidence="2" type="ordered locus">Intca_2942</name>
</gene>
<dbReference type="eggNOG" id="ENOG502ZD09">
    <property type="taxonomic scope" value="Bacteria"/>
</dbReference>
<feature type="signal peptide" evidence="1">
    <location>
        <begin position="1"/>
        <end position="20"/>
    </location>
</feature>
<evidence type="ECO:0000313" key="2">
    <source>
        <dbReference type="EMBL" id="ADU49437.1"/>
    </source>
</evidence>
<reference evidence="2 3" key="1">
    <citation type="journal article" date="2010" name="Stand. Genomic Sci.">
        <title>Complete genome sequence of Intrasporangium calvum type strain (7 KIP).</title>
        <authorList>
            <person name="Del Rio T.G."/>
            <person name="Chertkov O."/>
            <person name="Yasawong M."/>
            <person name="Lucas S."/>
            <person name="Deshpande S."/>
            <person name="Cheng J.F."/>
            <person name="Detter C."/>
            <person name="Tapia R."/>
            <person name="Han C."/>
            <person name="Goodwin L."/>
            <person name="Pitluck S."/>
            <person name="Liolios K."/>
            <person name="Ivanova N."/>
            <person name="Mavromatis K."/>
            <person name="Pati A."/>
            <person name="Chen A."/>
            <person name="Palaniappan K."/>
            <person name="Land M."/>
            <person name="Hauser L."/>
            <person name="Chang Y.J."/>
            <person name="Jeffries C.D."/>
            <person name="Rohde M."/>
            <person name="Pukall R."/>
            <person name="Sikorski J."/>
            <person name="Goker M."/>
            <person name="Woyke T."/>
            <person name="Bristow J."/>
            <person name="Eisen J.A."/>
            <person name="Markowitz V."/>
            <person name="Hugenholtz P."/>
            <person name="Kyrpides N.C."/>
            <person name="Klenk H.P."/>
            <person name="Lapidus A."/>
        </authorList>
    </citation>
    <scope>NUCLEOTIDE SEQUENCE [LARGE SCALE GENOMIC DNA]</scope>
    <source>
        <strain evidence="3">ATCC 23552 / DSM 43043 / JCM 3097 / NBRC 12989 / 7 KIP</strain>
    </source>
</reference>
<feature type="chain" id="PRO_5003209009" evidence="1">
    <location>
        <begin position="21"/>
        <end position="446"/>
    </location>
</feature>
<dbReference type="EMBL" id="CP002343">
    <property type="protein sequence ID" value="ADU49437.1"/>
    <property type="molecule type" value="Genomic_DNA"/>
</dbReference>
<evidence type="ECO:0000256" key="1">
    <source>
        <dbReference type="SAM" id="SignalP"/>
    </source>
</evidence>
<keyword evidence="1" id="KW-0732">Signal</keyword>
<accession>E6SAX6</accession>